<evidence type="ECO:0008006" key="3">
    <source>
        <dbReference type="Google" id="ProtNLM"/>
    </source>
</evidence>
<gene>
    <name evidence="1" type="ORF">ACFP3V_01165</name>
</gene>
<name>A0ABW1FTN9_9ACTN</name>
<evidence type="ECO:0000313" key="2">
    <source>
        <dbReference type="Proteomes" id="UP001596174"/>
    </source>
</evidence>
<comment type="caution">
    <text evidence="1">The sequence shown here is derived from an EMBL/GenBank/DDBJ whole genome shotgun (WGS) entry which is preliminary data.</text>
</comment>
<keyword evidence="2" id="KW-1185">Reference proteome</keyword>
<accession>A0ABW1FTN9</accession>
<reference evidence="2" key="1">
    <citation type="journal article" date="2019" name="Int. J. Syst. Evol. Microbiol.">
        <title>The Global Catalogue of Microorganisms (GCM) 10K type strain sequencing project: providing services to taxonomists for standard genome sequencing and annotation.</title>
        <authorList>
            <consortium name="The Broad Institute Genomics Platform"/>
            <consortium name="The Broad Institute Genome Sequencing Center for Infectious Disease"/>
            <person name="Wu L."/>
            <person name="Ma J."/>
        </authorList>
    </citation>
    <scope>NUCLEOTIDE SEQUENCE [LARGE SCALE GENOMIC DNA]</scope>
    <source>
        <strain evidence="2">JCM 4816</strain>
    </source>
</reference>
<organism evidence="1 2">
    <name type="scientific">Streptacidiphilus monticola</name>
    <dbReference type="NCBI Taxonomy" id="2161674"/>
    <lineage>
        <taxon>Bacteria</taxon>
        <taxon>Bacillati</taxon>
        <taxon>Actinomycetota</taxon>
        <taxon>Actinomycetes</taxon>
        <taxon>Kitasatosporales</taxon>
        <taxon>Streptomycetaceae</taxon>
        <taxon>Streptacidiphilus</taxon>
    </lineage>
</organism>
<evidence type="ECO:0000313" key="1">
    <source>
        <dbReference type="EMBL" id="MFC5905835.1"/>
    </source>
</evidence>
<sequence length="160" mass="16660">MSRPVGHRSGLNECADITGATGWVQQGWASAANTPAIQDTFTFPSPADAARALAQADAGMQSCQAPLRALQIQHGLPADATVARTATTTGASAWQYQWNAVSGMSAPGPQSHHVYLVQHANQLTVLQYADLATAGQTDSATLAGDQQVLTALATRLHALQ</sequence>
<dbReference type="EMBL" id="JBHSQJ010000005">
    <property type="protein sequence ID" value="MFC5905835.1"/>
    <property type="molecule type" value="Genomic_DNA"/>
</dbReference>
<proteinExistence type="predicted"/>
<protein>
    <recommendedName>
        <fullName evidence="3">PknH-like extracellular domain-containing protein</fullName>
    </recommendedName>
</protein>
<dbReference type="RefSeq" id="WP_380578657.1">
    <property type="nucleotide sequence ID" value="NZ_JBHSQJ010000005.1"/>
</dbReference>
<dbReference type="Proteomes" id="UP001596174">
    <property type="component" value="Unassembled WGS sequence"/>
</dbReference>